<evidence type="ECO:0000256" key="1">
    <source>
        <dbReference type="ARBA" id="ARBA00009254"/>
    </source>
</evidence>
<keyword evidence="2 6" id="KW-0689">Ribosomal protein</keyword>
<dbReference type="NCBIfam" id="TIGR00012">
    <property type="entry name" value="L29"/>
    <property type="match status" value="1"/>
</dbReference>
<keyword evidence="6" id="KW-0934">Plastid</keyword>
<dbReference type="GO" id="GO:0006412">
    <property type="term" value="P:translation"/>
    <property type="evidence" value="ECO:0007669"/>
    <property type="project" value="InterPro"/>
</dbReference>
<dbReference type="GO" id="GO:0003735">
    <property type="term" value="F:structural constituent of ribosome"/>
    <property type="evidence" value="ECO:0007669"/>
    <property type="project" value="InterPro"/>
</dbReference>
<organism evidence="6">
    <name type="scientific">Bangia fuscopurpurea</name>
    <name type="common">Red alga</name>
    <name type="synonym">Conferva fuscopurpurea</name>
    <dbReference type="NCBI Taxonomy" id="101920"/>
    <lineage>
        <taxon>Eukaryota</taxon>
        <taxon>Rhodophyta</taxon>
        <taxon>Bangiophyceae</taxon>
        <taxon>Bangiales</taxon>
        <taxon>Bangiaceae</taxon>
        <taxon>Bangia</taxon>
    </lineage>
</organism>
<gene>
    <name evidence="6" type="primary">rpl29</name>
    <name evidence="6" type="ORF">BafuCp118</name>
</gene>
<dbReference type="AlphaFoldDB" id="A0A0F6YE45"/>
<protein>
    <recommendedName>
        <fullName evidence="4">Large ribosomal subunit protein uL29c</fullName>
    </recommendedName>
    <alternativeName>
        <fullName evidence="5">50S ribosomal protein L29, chloroplastic</fullName>
    </alternativeName>
</protein>
<dbReference type="InterPro" id="IPR050063">
    <property type="entry name" value="Ribosomal_protein_uL29"/>
</dbReference>
<dbReference type="CDD" id="cd00427">
    <property type="entry name" value="Ribosomal_L29_HIP"/>
    <property type="match status" value="1"/>
</dbReference>
<evidence type="ECO:0000256" key="4">
    <source>
        <dbReference type="ARBA" id="ARBA00040028"/>
    </source>
</evidence>
<comment type="similarity">
    <text evidence="1">Belongs to the universal ribosomal protein uL29 family.</text>
</comment>
<proteinExistence type="inferred from homology"/>
<dbReference type="Pfam" id="PF00831">
    <property type="entry name" value="Ribosomal_L29"/>
    <property type="match status" value="1"/>
</dbReference>
<dbReference type="Gene3D" id="1.10.287.310">
    <property type="match status" value="1"/>
</dbReference>
<name>A0A0F6YE45_BANFU</name>
<geneLocation type="plastid" evidence="6"/>
<dbReference type="SUPFAM" id="SSF46561">
    <property type="entry name" value="Ribosomal protein L29 (L29p)"/>
    <property type="match status" value="1"/>
</dbReference>
<dbReference type="InterPro" id="IPR001854">
    <property type="entry name" value="Ribosomal_uL29"/>
</dbReference>
<dbReference type="GO" id="GO:0022625">
    <property type="term" value="C:cytosolic large ribosomal subunit"/>
    <property type="evidence" value="ECO:0007669"/>
    <property type="project" value="TreeGrafter"/>
</dbReference>
<dbReference type="InterPro" id="IPR036049">
    <property type="entry name" value="Ribosomal_uL29_sf"/>
</dbReference>
<keyword evidence="3" id="KW-0687">Ribonucleoprotein</keyword>
<evidence type="ECO:0000313" key="6">
    <source>
        <dbReference type="EMBL" id="AKE98906.1"/>
    </source>
</evidence>
<accession>A0A0F6YE45</accession>
<dbReference type="PANTHER" id="PTHR10916:SF0">
    <property type="entry name" value="LARGE RIBOSOMAL SUBUNIT PROTEIN UL29C"/>
    <property type="match status" value="1"/>
</dbReference>
<sequence length="69" mass="8039">MTLPKIVDVTQLDNSSLAEEIIVVKKQLFDLRLKRATRQDFKPHLFKHSKHKLAQLLTVEQSRAQSNQE</sequence>
<dbReference type="HAMAP" id="MF_00374">
    <property type="entry name" value="Ribosomal_uL29"/>
    <property type="match status" value="1"/>
</dbReference>
<dbReference type="EMBL" id="KP714733">
    <property type="protein sequence ID" value="AKE98906.1"/>
    <property type="molecule type" value="Genomic_DNA"/>
</dbReference>
<evidence type="ECO:0000256" key="3">
    <source>
        <dbReference type="ARBA" id="ARBA00023274"/>
    </source>
</evidence>
<dbReference type="PANTHER" id="PTHR10916">
    <property type="entry name" value="60S RIBOSOMAL PROTEIN L35/50S RIBOSOMAL PROTEIN L29"/>
    <property type="match status" value="1"/>
</dbReference>
<evidence type="ECO:0000256" key="5">
    <source>
        <dbReference type="ARBA" id="ARBA00042960"/>
    </source>
</evidence>
<reference evidence="6" key="1">
    <citation type="submission" date="2015-01" db="EMBL/GenBank/DDBJ databases">
        <title>The complete plastid genome of Bangia fuscopurpurea (Dillwyn) Lyngbye revealed ancestral gene repertoire and highly conserved synteny among genera of Bangiales (Rhodophyta).</title>
        <authorList>
            <person name="Cao M."/>
            <person name="Bi G."/>
            <person name="Mao Y."/>
            <person name="Kong F."/>
        </authorList>
    </citation>
    <scope>NUCLEOTIDE SEQUENCE</scope>
</reference>
<evidence type="ECO:0000256" key="2">
    <source>
        <dbReference type="ARBA" id="ARBA00022980"/>
    </source>
</evidence>